<dbReference type="HOGENOM" id="CLU_402416_0_0_1"/>
<evidence type="ECO:0000256" key="1">
    <source>
        <dbReference type="SAM" id="MobiDB-lite"/>
    </source>
</evidence>
<protein>
    <submittedName>
        <fullName evidence="2 3">Uncharacterized protein</fullName>
    </submittedName>
</protein>
<evidence type="ECO:0000313" key="2">
    <source>
        <dbReference type="EMBL" id="ESO03854.1"/>
    </source>
</evidence>
<dbReference type="InParanoid" id="T1F621"/>
<gene>
    <name evidence="3" type="primary">20204270</name>
    <name evidence="2" type="ORF">HELRODRAFT_172877</name>
</gene>
<evidence type="ECO:0000313" key="4">
    <source>
        <dbReference type="Proteomes" id="UP000015101"/>
    </source>
</evidence>
<keyword evidence="4" id="KW-1185">Reference proteome</keyword>
<dbReference type="CTD" id="20204270"/>
<dbReference type="GeneID" id="20204270"/>
<feature type="compositionally biased region" description="Polar residues" evidence="1">
    <location>
        <begin position="419"/>
        <end position="435"/>
    </location>
</feature>
<reference evidence="2 4" key="2">
    <citation type="journal article" date="2013" name="Nature">
        <title>Insights into bilaterian evolution from three spiralian genomes.</title>
        <authorList>
            <person name="Simakov O."/>
            <person name="Marletaz F."/>
            <person name="Cho S.J."/>
            <person name="Edsinger-Gonzales E."/>
            <person name="Havlak P."/>
            <person name="Hellsten U."/>
            <person name="Kuo D.H."/>
            <person name="Larsson T."/>
            <person name="Lv J."/>
            <person name="Arendt D."/>
            <person name="Savage R."/>
            <person name="Osoegawa K."/>
            <person name="de Jong P."/>
            <person name="Grimwood J."/>
            <person name="Chapman J.A."/>
            <person name="Shapiro H."/>
            <person name="Aerts A."/>
            <person name="Otillar R.P."/>
            <person name="Terry A.Y."/>
            <person name="Boore J.L."/>
            <person name="Grigoriev I.V."/>
            <person name="Lindberg D.R."/>
            <person name="Seaver E.C."/>
            <person name="Weisblat D.A."/>
            <person name="Putnam N.H."/>
            <person name="Rokhsar D.S."/>
        </authorList>
    </citation>
    <scope>NUCLEOTIDE SEQUENCE</scope>
</reference>
<proteinExistence type="predicted"/>
<dbReference type="EMBL" id="AMQM01004390">
    <property type="status" value="NOT_ANNOTATED_CDS"/>
    <property type="molecule type" value="Genomic_DNA"/>
</dbReference>
<dbReference type="EnsemblMetazoa" id="HelroT172877">
    <property type="protein sequence ID" value="HelroP172877"/>
    <property type="gene ID" value="HelroG172877"/>
</dbReference>
<dbReference type="KEGG" id="hro:HELRODRAFT_172877"/>
<name>T1F621_HELRO</name>
<reference evidence="4" key="1">
    <citation type="submission" date="2012-12" db="EMBL/GenBank/DDBJ databases">
        <authorList>
            <person name="Hellsten U."/>
            <person name="Grimwood J."/>
            <person name="Chapman J.A."/>
            <person name="Shapiro H."/>
            <person name="Aerts A."/>
            <person name="Otillar R.P."/>
            <person name="Terry A.Y."/>
            <person name="Boore J.L."/>
            <person name="Simakov O."/>
            <person name="Marletaz F."/>
            <person name="Cho S.-J."/>
            <person name="Edsinger-Gonzales E."/>
            <person name="Havlak P."/>
            <person name="Kuo D.-H."/>
            <person name="Larsson T."/>
            <person name="Lv J."/>
            <person name="Arendt D."/>
            <person name="Savage R."/>
            <person name="Osoegawa K."/>
            <person name="de Jong P."/>
            <person name="Lindberg D.R."/>
            <person name="Seaver E.C."/>
            <person name="Weisblat D.A."/>
            <person name="Putnam N.H."/>
            <person name="Grigoriev I.V."/>
            <person name="Rokhsar D.S."/>
        </authorList>
    </citation>
    <scope>NUCLEOTIDE SEQUENCE</scope>
</reference>
<sequence length="684" mass="79133">MDQNSLIRQKAHSSSTFKNLNNAQTFSRKTQSKNIYFISRSNSKELISSSTDNEKNVQNTCSNKNFKNISDNHFHFGNNYDNRTIENNDKISPLTNQCCFSVSRSESLCWQDSDNSQPSFHVRRVNRPSIIRKRFNLSNQNKQVELSFKNRKYFEFCSSSWATHRSARCVQQHQSPATSANSDVLTNKFDCDDKLINFRTLDQQNENSVKGLDADDLLLFCENLGNNHSAIENAVEACENNRNGQFVLDVPDNFSDQSVYHNRNIVDEDIVKSHNLTKKNDLKFDGSKLYNLESSSSPINYFKSFQTISNYDFTNTNEFNKELIANNQDQTNKRPFVFCESYQTSVGSKYYKYDPRIHSSLQQPRNVFQTSQNILMFENRPLQHHLPINSASSQSINKNSKYIPIQCYENQKVVNYQLNTQPSDIRKNTNSPTESNSDEHKNNGYKYFICSSKVKMRSVNQSRLFYFENGRFKNNFHSDDHLSKKNNTSRIQSSAFAKYLTRDSSNQYVNVESTIANKNKQHLKSLAKLKNQSRSNKYLKKSISKTFRISESQEKLFGEDWSRNKLDNRLTDGADVDLSDTLTDYITSSKTDSWLPQMEIGVEEEIVEAAEDKNQNRSEKTVIQPIGSINPSSCVIHDKESKKEEDGHFSPIIDYFLENWYDSESVYPFNEEILNNFDGDTNTL</sequence>
<evidence type="ECO:0000313" key="3">
    <source>
        <dbReference type="EnsemblMetazoa" id="HelroP172877"/>
    </source>
</evidence>
<reference evidence="3" key="3">
    <citation type="submission" date="2015-06" db="UniProtKB">
        <authorList>
            <consortium name="EnsemblMetazoa"/>
        </authorList>
    </citation>
    <scope>IDENTIFICATION</scope>
</reference>
<organism evidence="3 4">
    <name type="scientific">Helobdella robusta</name>
    <name type="common">Californian leech</name>
    <dbReference type="NCBI Taxonomy" id="6412"/>
    <lineage>
        <taxon>Eukaryota</taxon>
        <taxon>Metazoa</taxon>
        <taxon>Spiralia</taxon>
        <taxon>Lophotrochozoa</taxon>
        <taxon>Annelida</taxon>
        <taxon>Clitellata</taxon>
        <taxon>Hirudinea</taxon>
        <taxon>Rhynchobdellida</taxon>
        <taxon>Glossiphoniidae</taxon>
        <taxon>Helobdella</taxon>
    </lineage>
</organism>
<feature type="region of interest" description="Disordered" evidence="1">
    <location>
        <begin position="419"/>
        <end position="442"/>
    </location>
</feature>
<dbReference type="AlphaFoldDB" id="T1F621"/>
<dbReference type="RefSeq" id="XP_009017790.1">
    <property type="nucleotide sequence ID" value="XM_009019542.1"/>
</dbReference>
<dbReference type="Proteomes" id="UP000015101">
    <property type="component" value="Unassembled WGS sequence"/>
</dbReference>
<accession>T1F621</accession>
<dbReference type="EMBL" id="KB096551">
    <property type="protein sequence ID" value="ESO03854.1"/>
    <property type="molecule type" value="Genomic_DNA"/>
</dbReference>